<accession>A0A8J2LP12</accession>
<dbReference type="GO" id="GO:0008381">
    <property type="term" value="F:mechanosensitive monoatomic ion channel activity"/>
    <property type="evidence" value="ECO:0007669"/>
    <property type="project" value="TreeGrafter"/>
</dbReference>
<keyword evidence="4 7" id="KW-1133">Transmembrane helix</keyword>
<evidence type="ECO:0000256" key="6">
    <source>
        <dbReference type="SAM" id="MobiDB-lite"/>
    </source>
</evidence>
<feature type="transmembrane region" description="Helical" evidence="7">
    <location>
        <begin position="1036"/>
        <end position="1057"/>
    </location>
</feature>
<dbReference type="EMBL" id="CAJVCH010570789">
    <property type="protein sequence ID" value="CAG7835879.1"/>
    <property type="molecule type" value="Genomic_DNA"/>
</dbReference>
<feature type="compositionally biased region" description="Basic residues" evidence="6">
    <location>
        <begin position="101"/>
        <end position="111"/>
    </location>
</feature>
<feature type="transmembrane region" description="Helical" evidence="7">
    <location>
        <begin position="1207"/>
        <end position="1229"/>
    </location>
</feature>
<keyword evidence="5 7" id="KW-0472">Membrane</keyword>
<evidence type="ECO:0000256" key="2">
    <source>
        <dbReference type="ARBA" id="ARBA00006510"/>
    </source>
</evidence>
<feature type="transmembrane region" description="Helical" evidence="7">
    <location>
        <begin position="413"/>
        <end position="438"/>
    </location>
</feature>
<feature type="compositionally biased region" description="Polar residues" evidence="6">
    <location>
        <begin position="1354"/>
        <end position="1363"/>
    </location>
</feature>
<comment type="caution">
    <text evidence="9">The sequence shown here is derived from an EMBL/GenBank/DDBJ whole genome shotgun (WGS) entry which is preliminary data.</text>
</comment>
<comment type="subcellular location">
    <subcellularLocation>
        <location evidence="1">Membrane</location>
        <topology evidence="1">Multi-pass membrane protein</topology>
    </subcellularLocation>
</comment>
<reference evidence="9" key="1">
    <citation type="submission" date="2021-06" db="EMBL/GenBank/DDBJ databases">
        <authorList>
            <person name="Hodson N. C."/>
            <person name="Mongue J. A."/>
            <person name="Jaron S. K."/>
        </authorList>
    </citation>
    <scope>NUCLEOTIDE SEQUENCE</scope>
</reference>
<feature type="compositionally biased region" description="Low complexity" evidence="6">
    <location>
        <begin position="16"/>
        <end position="30"/>
    </location>
</feature>
<feature type="transmembrane region" description="Helical" evidence="7">
    <location>
        <begin position="254"/>
        <end position="278"/>
    </location>
</feature>
<evidence type="ECO:0000259" key="8">
    <source>
        <dbReference type="Pfam" id="PF07810"/>
    </source>
</evidence>
<feature type="transmembrane region" description="Helical" evidence="7">
    <location>
        <begin position="458"/>
        <end position="479"/>
    </location>
</feature>
<feature type="transmembrane region" description="Helical" evidence="7">
    <location>
        <begin position="500"/>
        <end position="521"/>
    </location>
</feature>
<feature type="compositionally biased region" description="Basic and acidic residues" evidence="6">
    <location>
        <begin position="1"/>
        <end position="12"/>
    </location>
</feature>
<sequence>MDKSILRVDTTKSRTAVQSSAEPSSPQPSVDRLSVSFAPADDKSWSAEGDYPNLENDNISDISKVNVFNMASDEPGNTPSDEEDDYSASINAILHRRASARKVKGLGKRRTSSPMDSDRRRSSVFTTSSGDTAITMDEGAMGQEQIFENIRLHKEVLESVKQQPWEMKRKLKLVQQAKEYVRRHEGQLQERLAQSKNTKDIMARFNIIIIRQWQYLKREMANLASNMIPWERRIKEIESHFGSVVASYFTFLRWIFWINIVIAATLICFVIVPELVAADPDAEGSDRRKYPMKSEEKTAANLRTLWDFEGKLKYSPIFYGYFTDQQETKEGYPLPLGYFITGLAVMADNSRQSKLSEKEDECIFSWKVFTGWDYMIGNPETAFNRFASITMGFKEALLEEKEKKKDERNWKIIGLRILANFLVLLLLISSAWAVVIVVGRSEAAEKENITSWWRQNEITVVMSLITTIFPNIFELIGMMEKYHPRRQLRWQLARIMMLNFLNLYTLIIALFGKVINMTVVLEALRPNQTSTTMSSTMAGVSLSTLSTTVVPLTMTTMSPCGDVEVINCTMLEEYHSQWAMKNTNATVTFTTNVMTLTPLSTNFSSAIANNDTFSILSRVRFNATELWRLFHQLSPKTDLTQAINSTLSNPDVRESLYELVENENLTYWSRDSDFNLNDSQILLPRNETSLAAALPLIIKIMLAYFRNTLPSLGRTTPFYLNASSPTSRSSENVSTTEMPLKFTTADEAMLYPRNFTLTRTPYLKHYYSFWNVSTTPFALPPRNRRQNRGGKRTTPAFADYQSTDISGEIPDTEDEYYYNGGENNLKIASKNGNNGDMKSSTRGDIPGDTEDVTSSTSTMSPTTTPMPTEPIEEEAIEKFMTQIITIVNMILTHNSTKYDDAEVTRLQDFTKMVSTVFTRIDTWKATSPNFNSTFFTNYQTRVQDNEKKMCKVRICENGTTSPEGLKESFNCTDLVCLLTILAGPREDGCWVENTRLCMPETPTTQLVTTTGLPIPNVTVENKLRRLCWETMFGQELVKLTVMDLIFTVAFIFVIDFIRAILVRVLNPCWCWDLEKQFPQYGDFKIAENILHLVNNQGMIWMGMFFSPGLPAINLVKLVILLYIRSWAVMTCNVPHETVFRASRSNNFYFALLLFMLFLCTLPVGYAIVWLPPSWQCGPFSKYARIFHIFTQALFRALPVRAHEAVKYMASPGIVIPLLVLLVLIIYYLLSLTGALREANNDLKIQLRRERTEERRKMFRIAGGKKKEDTPFNRWKSLIPAAKAQANPDAPSEPTKPSVLTTGKQTGFAGMAKRAALKARKLQDDDGNATDNDQVSLPDDQPQKCQKSVPRKPSCTDSIASTRSEIPVIKISKDEDTKGATAGPSGMAGPSTSKIEPTKKARVMRALINVAKESGEPAAEGKP</sequence>
<proteinExistence type="inferred from homology"/>
<dbReference type="OrthoDB" id="5831905at2759"/>
<evidence type="ECO:0000256" key="5">
    <source>
        <dbReference type="ARBA" id="ARBA00023136"/>
    </source>
</evidence>
<feature type="region of interest" description="Disordered" evidence="6">
    <location>
        <begin position="101"/>
        <end position="126"/>
    </location>
</feature>
<evidence type="ECO:0000256" key="4">
    <source>
        <dbReference type="ARBA" id="ARBA00022989"/>
    </source>
</evidence>
<evidence type="ECO:0000313" key="9">
    <source>
        <dbReference type="EMBL" id="CAG7835879.1"/>
    </source>
</evidence>
<name>A0A8J2LP12_9HEXA</name>
<keyword evidence="3 7" id="KW-0812">Transmembrane</keyword>
<feature type="region of interest" description="Disordered" evidence="6">
    <location>
        <begin position="1282"/>
        <end position="1397"/>
    </location>
</feature>
<dbReference type="Proteomes" id="UP000708208">
    <property type="component" value="Unassembled WGS sequence"/>
</dbReference>
<feature type="domain" description="TMC" evidence="8">
    <location>
        <begin position="1027"/>
        <end position="1142"/>
    </location>
</feature>
<evidence type="ECO:0000256" key="1">
    <source>
        <dbReference type="ARBA" id="ARBA00004141"/>
    </source>
</evidence>
<feature type="compositionally biased region" description="Polar residues" evidence="6">
    <location>
        <begin position="830"/>
        <end position="842"/>
    </location>
</feature>
<feature type="compositionally biased region" description="Low complexity" evidence="6">
    <location>
        <begin position="853"/>
        <end position="866"/>
    </location>
</feature>
<comment type="similarity">
    <text evidence="2">Belongs to the TMC family.</text>
</comment>
<dbReference type="Pfam" id="PF07810">
    <property type="entry name" value="TMC"/>
    <property type="match status" value="1"/>
</dbReference>
<protein>
    <recommendedName>
        <fullName evidence="8">TMC domain-containing protein</fullName>
    </recommendedName>
</protein>
<dbReference type="PANTHER" id="PTHR23302">
    <property type="entry name" value="TRANSMEMBRANE CHANNEL-RELATED"/>
    <property type="match status" value="1"/>
</dbReference>
<dbReference type="GO" id="GO:0005886">
    <property type="term" value="C:plasma membrane"/>
    <property type="evidence" value="ECO:0007669"/>
    <property type="project" value="InterPro"/>
</dbReference>
<organism evidence="9 10">
    <name type="scientific">Allacma fusca</name>
    <dbReference type="NCBI Taxonomy" id="39272"/>
    <lineage>
        <taxon>Eukaryota</taxon>
        <taxon>Metazoa</taxon>
        <taxon>Ecdysozoa</taxon>
        <taxon>Arthropoda</taxon>
        <taxon>Hexapoda</taxon>
        <taxon>Collembola</taxon>
        <taxon>Symphypleona</taxon>
        <taxon>Sminthuridae</taxon>
        <taxon>Allacma</taxon>
    </lineage>
</organism>
<feature type="transmembrane region" description="Helical" evidence="7">
    <location>
        <begin position="1147"/>
        <end position="1170"/>
    </location>
</feature>
<feature type="region of interest" description="Disordered" evidence="6">
    <location>
        <begin position="828"/>
        <end position="868"/>
    </location>
</feature>
<dbReference type="PANTHER" id="PTHR23302:SF40">
    <property type="entry name" value="TRANSMEMBRANE CHANNEL-LIKE PROTEIN"/>
    <property type="match status" value="1"/>
</dbReference>
<evidence type="ECO:0000256" key="7">
    <source>
        <dbReference type="SAM" id="Phobius"/>
    </source>
</evidence>
<evidence type="ECO:0000313" key="10">
    <source>
        <dbReference type="Proteomes" id="UP000708208"/>
    </source>
</evidence>
<dbReference type="InterPro" id="IPR012496">
    <property type="entry name" value="TMC_dom"/>
</dbReference>
<evidence type="ECO:0000256" key="3">
    <source>
        <dbReference type="ARBA" id="ARBA00022692"/>
    </source>
</evidence>
<gene>
    <name evidence="9" type="ORF">AFUS01_LOCUS45194</name>
</gene>
<dbReference type="InterPro" id="IPR038900">
    <property type="entry name" value="TMC"/>
</dbReference>
<keyword evidence="10" id="KW-1185">Reference proteome</keyword>
<feature type="region of interest" description="Disordered" evidence="6">
    <location>
        <begin position="1"/>
        <end position="33"/>
    </location>
</feature>